<dbReference type="InterPro" id="IPR011701">
    <property type="entry name" value="MFS"/>
</dbReference>
<dbReference type="Pfam" id="PF07690">
    <property type="entry name" value="MFS_1"/>
    <property type="match status" value="1"/>
</dbReference>
<proteinExistence type="predicted"/>
<dbReference type="GO" id="GO:0005886">
    <property type="term" value="C:plasma membrane"/>
    <property type="evidence" value="ECO:0007669"/>
    <property type="project" value="TreeGrafter"/>
</dbReference>
<feature type="transmembrane region" description="Helical" evidence="6">
    <location>
        <begin position="30"/>
        <end position="56"/>
    </location>
</feature>
<comment type="subcellular location">
    <subcellularLocation>
        <location evidence="1">Membrane</location>
        <topology evidence="1">Multi-pass membrane protein</topology>
    </subcellularLocation>
</comment>
<evidence type="ECO:0000256" key="5">
    <source>
        <dbReference type="ARBA" id="ARBA00023136"/>
    </source>
</evidence>
<evidence type="ECO:0000256" key="4">
    <source>
        <dbReference type="ARBA" id="ARBA00022989"/>
    </source>
</evidence>
<dbReference type="Pfam" id="PF06609">
    <property type="entry name" value="TRI12"/>
    <property type="match status" value="1"/>
</dbReference>
<feature type="transmembrane region" description="Helical" evidence="6">
    <location>
        <begin position="263"/>
        <end position="284"/>
    </location>
</feature>
<dbReference type="EMBL" id="JPOX01000041">
    <property type="protein sequence ID" value="KFX42688.1"/>
    <property type="molecule type" value="Genomic_DNA"/>
</dbReference>
<evidence type="ECO:0000256" key="3">
    <source>
        <dbReference type="ARBA" id="ARBA00022692"/>
    </source>
</evidence>
<comment type="caution">
    <text evidence="7">The sequence shown here is derived from an EMBL/GenBank/DDBJ whole genome shotgun (WGS) entry which is preliminary data.</text>
</comment>
<evidence type="ECO:0000313" key="7">
    <source>
        <dbReference type="EMBL" id="KFX42688.1"/>
    </source>
</evidence>
<sequence>MEEGNFTDLETIVEADETATWEAGRRAWSIVLTLAFVSLIVALDATILVTALPLLASSVLMPFMGSLSDILGRREILTAALLFFTVGSTVAGVAQSMDILLLGRVLQGVGGAGILPMTQIVLCDIVPLRFRPFCGISMVIVPFIIRLRTKQSSILAKLARIDWIGGSLFIGSMTSFLMAVTWGGVDHAWDSAATLAPLLIGIVGTVVSILWEKWGAREPFIRLAIFSNRSALAGYYCAMTQGLVVRILSFTKFGSFHSAVLRFVIFHLGQSILAGPYRCLCYPCEQRPRSNRNHRIVAISRTGRIRWALWSGWIFEVLASGLLILMDGSITTWRWVLILMTVGLGHGLLLQALTFVPQTMAKDTDESYAATMYNFSRTFGMAFGVAIGGTMFQNRLKQHLISAGLDATIASNADQYVAVLNTMTDQSLRDGILAAYAASFKNVFELSLALTVLGALVSLKQFQG</sequence>
<feature type="transmembrane region" description="Helical" evidence="6">
    <location>
        <begin position="232"/>
        <end position="251"/>
    </location>
</feature>
<protein>
    <submittedName>
        <fullName evidence="7">Putative MFS-type transporter</fullName>
    </submittedName>
</protein>
<feature type="transmembrane region" description="Helical" evidence="6">
    <location>
        <begin position="166"/>
        <end position="185"/>
    </location>
</feature>
<reference key="1">
    <citation type="journal article" date="2014" name="PLoS Genet.">
        <title>Signature Gene Expression Reveals Novel Clues to the Molecular Mechanisms of Dimorphic Transition in Penicillium marneffei.</title>
        <authorList>
            <person name="Yang E."/>
            <person name="Wang G."/>
            <person name="Cai J."/>
            <person name="Woo P.C."/>
            <person name="Lau S.K."/>
            <person name="Yuen K.-Y."/>
            <person name="Chow W.-N."/>
            <person name="Lin X."/>
        </authorList>
    </citation>
    <scope>NUCLEOTIDE SEQUENCE [LARGE SCALE GENOMIC DNA]</scope>
    <source>
        <strain>PM1</strain>
    </source>
</reference>
<accession>A0A093XBU7</accession>
<feature type="transmembrane region" description="Helical" evidence="6">
    <location>
        <begin position="101"/>
        <end position="122"/>
    </location>
</feature>
<gene>
    <name evidence="7" type="ORF">GQ26_0410020</name>
</gene>
<name>A0A093XBU7_TALMA</name>
<dbReference type="AlphaFoldDB" id="A0A093XBU7"/>
<keyword evidence="2" id="KW-0813">Transport</keyword>
<keyword evidence="3 6" id="KW-0812">Transmembrane</keyword>
<feature type="transmembrane region" description="Helical" evidence="6">
    <location>
        <begin position="191"/>
        <end position="211"/>
    </location>
</feature>
<dbReference type="Gene3D" id="1.20.1250.20">
    <property type="entry name" value="MFS general substrate transporter like domains"/>
    <property type="match status" value="1"/>
</dbReference>
<dbReference type="PANTHER" id="PTHR23501">
    <property type="entry name" value="MAJOR FACILITATOR SUPERFAMILY"/>
    <property type="match status" value="1"/>
</dbReference>
<organism evidence="7">
    <name type="scientific">Talaromyces marneffei PM1</name>
    <dbReference type="NCBI Taxonomy" id="1077442"/>
    <lineage>
        <taxon>Eukaryota</taxon>
        <taxon>Fungi</taxon>
        <taxon>Dikarya</taxon>
        <taxon>Ascomycota</taxon>
        <taxon>Pezizomycotina</taxon>
        <taxon>Eurotiomycetes</taxon>
        <taxon>Eurotiomycetidae</taxon>
        <taxon>Eurotiales</taxon>
        <taxon>Trichocomaceae</taxon>
        <taxon>Talaromyces</taxon>
        <taxon>Talaromyces sect. Talaromyces</taxon>
    </lineage>
</organism>
<evidence type="ECO:0000256" key="1">
    <source>
        <dbReference type="ARBA" id="ARBA00004141"/>
    </source>
</evidence>
<feature type="transmembrane region" description="Helical" evidence="6">
    <location>
        <begin position="305"/>
        <end position="326"/>
    </location>
</feature>
<dbReference type="SUPFAM" id="SSF103473">
    <property type="entry name" value="MFS general substrate transporter"/>
    <property type="match status" value="2"/>
</dbReference>
<feature type="transmembrane region" description="Helical" evidence="6">
    <location>
        <begin position="128"/>
        <end position="145"/>
    </location>
</feature>
<dbReference type="PANTHER" id="PTHR23501:SF59">
    <property type="entry name" value="MAJOR FACILITATOR SUPERFAMILY (MFS) PROFILE DOMAIN-CONTAINING PROTEIN-RELATED"/>
    <property type="match status" value="1"/>
</dbReference>
<evidence type="ECO:0000256" key="2">
    <source>
        <dbReference type="ARBA" id="ARBA00022448"/>
    </source>
</evidence>
<reference evidence="7" key="2">
    <citation type="journal article" date="2014" name="PLoS Genet.">
        <title>Signature gene expression reveals novel clues to the molecular mechanisms of dimorphic transition in Penicillium marneffei.</title>
        <authorList>
            <person name="Yang E."/>
            <person name="Wang G."/>
            <person name="Cai J."/>
            <person name="Woo P.C."/>
            <person name="Lau S.K."/>
            <person name="Yuen K.-Y."/>
            <person name="Chow W.-N."/>
            <person name="Lin X."/>
        </authorList>
    </citation>
    <scope>NUCLEOTIDE SEQUENCE</scope>
    <source>
        <strain evidence="7">PM1</strain>
    </source>
</reference>
<evidence type="ECO:0000256" key="6">
    <source>
        <dbReference type="SAM" id="Phobius"/>
    </source>
</evidence>
<feature type="transmembrane region" description="Helical" evidence="6">
    <location>
        <begin position="76"/>
        <end position="94"/>
    </location>
</feature>
<dbReference type="GO" id="GO:0022857">
    <property type="term" value="F:transmembrane transporter activity"/>
    <property type="evidence" value="ECO:0007669"/>
    <property type="project" value="InterPro"/>
</dbReference>
<dbReference type="InterPro" id="IPR036259">
    <property type="entry name" value="MFS_trans_sf"/>
</dbReference>
<keyword evidence="4 6" id="KW-1133">Transmembrane helix</keyword>
<feature type="transmembrane region" description="Helical" evidence="6">
    <location>
        <begin position="332"/>
        <end position="356"/>
    </location>
</feature>
<keyword evidence="5 6" id="KW-0472">Membrane</keyword>
<dbReference type="InterPro" id="IPR010573">
    <property type="entry name" value="MFS_Str1/Tri12-like"/>
</dbReference>